<keyword evidence="1" id="KW-0862">Zinc</keyword>
<dbReference type="AlphaFoldDB" id="A0A067DH06"/>
<proteinExistence type="predicted"/>
<evidence type="ECO:0000256" key="1">
    <source>
        <dbReference type="PROSITE-ProRule" id="PRU00047"/>
    </source>
</evidence>
<evidence type="ECO:0000256" key="2">
    <source>
        <dbReference type="SAM" id="MobiDB-lite"/>
    </source>
</evidence>
<sequence length="578" mass="64753">MSYGKASPPPLASDRFTKKTKFRAEGADGDNPKPLSYRDIAMEANGGSANMGFGMRDEWELEEEDVCCKEDESMPYIAFSQRVHDRLAKPWANSVVVKTLGRNLGYRVISERLKRLWSSTMGFSIIDLANDYYLVRFQNEGDVEYALTEGPWTIMGHYLFVQQWTPEFDATTNRVDRIVAWIRLSGMNIHFYHKTIIRRLGQIVGPVIKIDYLTAAAQRGKFARIAVQLDLDKPLVSQFNFEGRIQKVEYENLPMICFCCGKFGHYQDACPDGGTTHVEAAQPTSCPVAANQNIVVEEGSNQNESKFGSWMVVTRKPRPRRSTERVSSKVWVQDQQGLNVRVSRFDVLGKVMDDESVPQNQDNTSVVHQEILEPTVENPNTLAPKSRSMKKKQVSHFMRKYPTKKISVSANNSIAENINPNNHSRDQTFQPHKPTLAMQGMHAHLKVLTTSEPSATSDVPCSSMHGMHAHPNTLAASPMPVHVTLNPLNHSAVSFPNLQLQFPHPRSHHEHLPEGVLALNLDKEPPDEDGMESPNFRGGDVRELDSDVAGRILPSTDDDNSGVPDTFMDDEAEAIGLS</sequence>
<dbReference type="Proteomes" id="UP000027120">
    <property type="component" value="Unassembled WGS sequence"/>
</dbReference>
<dbReference type="PROSITE" id="PS50158">
    <property type="entry name" value="ZF_CCHC"/>
    <property type="match status" value="1"/>
</dbReference>
<evidence type="ECO:0000313" key="5">
    <source>
        <dbReference type="Proteomes" id="UP000027120"/>
    </source>
</evidence>
<dbReference type="PANTHER" id="PTHR31286">
    <property type="entry name" value="GLYCINE-RICH CELL WALL STRUCTURAL PROTEIN 1.8-LIKE"/>
    <property type="match status" value="1"/>
</dbReference>
<name>A0A067DH06_CITSI</name>
<dbReference type="PANTHER" id="PTHR31286:SF99">
    <property type="entry name" value="DUF4283 DOMAIN-CONTAINING PROTEIN"/>
    <property type="match status" value="1"/>
</dbReference>
<feature type="compositionally biased region" description="Acidic residues" evidence="2">
    <location>
        <begin position="567"/>
        <end position="578"/>
    </location>
</feature>
<dbReference type="InterPro" id="IPR025558">
    <property type="entry name" value="DUF4283"/>
</dbReference>
<reference evidence="4 5" key="1">
    <citation type="submission" date="2014-04" db="EMBL/GenBank/DDBJ databases">
        <authorList>
            <consortium name="International Citrus Genome Consortium"/>
            <person name="Gmitter F."/>
            <person name="Chen C."/>
            <person name="Farmerie W."/>
            <person name="Harkins T."/>
            <person name="Desany B."/>
            <person name="Mohiuddin M."/>
            <person name="Kodira C."/>
            <person name="Borodovsky M."/>
            <person name="Lomsadze A."/>
            <person name="Burns P."/>
            <person name="Jenkins J."/>
            <person name="Prochnik S."/>
            <person name="Shu S."/>
            <person name="Chapman J."/>
            <person name="Pitluck S."/>
            <person name="Schmutz J."/>
            <person name="Rokhsar D."/>
        </authorList>
    </citation>
    <scope>NUCLEOTIDE SEQUENCE</scope>
</reference>
<feature type="domain" description="CCHC-type" evidence="3">
    <location>
        <begin position="257"/>
        <end position="272"/>
    </location>
</feature>
<feature type="region of interest" description="Disordered" evidence="2">
    <location>
        <begin position="1"/>
        <end position="36"/>
    </location>
</feature>
<keyword evidence="1" id="KW-0479">Metal-binding</keyword>
<dbReference type="EMBL" id="KK788320">
    <property type="protein sequence ID" value="KDO38287.1"/>
    <property type="molecule type" value="Genomic_DNA"/>
</dbReference>
<keyword evidence="1" id="KW-0863">Zinc-finger</keyword>
<keyword evidence="5" id="KW-1185">Reference proteome</keyword>
<dbReference type="GO" id="GO:0008270">
    <property type="term" value="F:zinc ion binding"/>
    <property type="evidence" value="ECO:0007669"/>
    <property type="project" value="UniProtKB-KW"/>
</dbReference>
<dbReference type="InterPro" id="IPR001878">
    <property type="entry name" value="Znf_CCHC"/>
</dbReference>
<protein>
    <recommendedName>
        <fullName evidence="3">CCHC-type domain-containing protein</fullName>
    </recommendedName>
</protein>
<accession>A0A067DH06</accession>
<dbReference type="InterPro" id="IPR036875">
    <property type="entry name" value="Znf_CCHC_sf"/>
</dbReference>
<dbReference type="SUPFAM" id="SSF57756">
    <property type="entry name" value="Retrovirus zinc finger-like domains"/>
    <property type="match status" value="1"/>
</dbReference>
<dbReference type="STRING" id="2711.A0A067DH06"/>
<feature type="region of interest" description="Disordered" evidence="2">
    <location>
        <begin position="520"/>
        <end position="578"/>
    </location>
</feature>
<evidence type="ECO:0000313" key="4">
    <source>
        <dbReference type="EMBL" id="KDO38287.1"/>
    </source>
</evidence>
<dbReference type="GO" id="GO:0003676">
    <property type="term" value="F:nucleic acid binding"/>
    <property type="evidence" value="ECO:0007669"/>
    <property type="project" value="InterPro"/>
</dbReference>
<evidence type="ECO:0000259" key="3">
    <source>
        <dbReference type="PROSITE" id="PS50158"/>
    </source>
</evidence>
<organism evidence="4 5">
    <name type="scientific">Citrus sinensis</name>
    <name type="common">Sweet orange</name>
    <name type="synonym">Citrus aurantium var. sinensis</name>
    <dbReference type="NCBI Taxonomy" id="2711"/>
    <lineage>
        <taxon>Eukaryota</taxon>
        <taxon>Viridiplantae</taxon>
        <taxon>Streptophyta</taxon>
        <taxon>Embryophyta</taxon>
        <taxon>Tracheophyta</taxon>
        <taxon>Spermatophyta</taxon>
        <taxon>Magnoliopsida</taxon>
        <taxon>eudicotyledons</taxon>
        <taxon>Gunneridae</taxon>
        <taxon>Pentapetalae</taxon>
        <taxon>rosids</taxon>
        <taxon>malvids</taxon>
        <taxon>Sapindales</taxon>
        <taxon>Rutaceae</taxon>
        <taxon>Aurantioideae</taxon>
        <taxon>Citrus</taxon>
    </lineage>
</organism>
<dbReference type="InterPro" id="IPR040256">
    <property type="entry name" value="At4g02000-like"/>
</dbReference>
<gene>
    <name evidence="4" type="ORF">CISIN_1g044376mg</name>
</gene>
<dbReference type="Pfam" id="PF14111">
    <property type="entry name" value="DUF4283"/>
    <property type="match status" value="1"/>
</dbReference>